<evidence type="ECO:0000313" key="1">
    <source>
        <dbReference type="EMBL" id="KAF7837634.1"/>
    </source>
</evidence>
<sequence length="65" mass="7529">MTHKCSVVFIDVMAFRSWTLNWCNMKELEVLVPVIVLVLKGMFTKAERITRESDKVNSGEERNVV</sequence>
<name>A0A834X4C1_9FABA</name>
<proteinExistence type="predicted"/>
<dbReference type="Proteomes" id="UP000634136">
    <property type="component" value="Unassembled WGS sequence"/>
</dbReference>
<accession>A0A834X4C1</accession>
<evidence type="ECO:0000313" key="2">
    <source>
        <dbReference type="Proteomes" id="UP000634136"/>
    </source>
</evidence>
<protein>
    <submittedName>
        <fullName evidence="1">Uncharacterized protein</fullName>
    </submittedName>
</protein>
<dbReference type="EMBL" id="JAAIUW010000003">
    <property type="protein sequence ID" value="KAF7837634.1"/>
    <property type="molecule type" value="Genomic_DNA"/>
</dbReference>
<comment type="caution">
    <text evidence="1">The sequence shown here is derived from an EMBL/GenBank/DDBJ whole genome shotgun (WGS) entry which is preliminary data.</text>
</comment>
<reference evidence="1" key="1">
    <citation type="submission" date="2020-09" db="EMBL/GenBank/DDBJ databases">
        <title>Genome-Enabled Discovery of Anthraquinone Biosynthesis in Senna tora.</title>
        <authorList>
            <person name="Kang S.-H."/>
            <person name="Pandey R.P."/>
            <person name="Lee C.-M."/>
            <person name="Sim J.-S."/>
            <person name="Jeong J.-T."/>
            <person name="Choi B.-S."/>
            <person name="Jung M."/>
            <person name="Ginzburg D."/>
            <person name="Zhao K."/>
            <person name="Won S.Y."/>
            <person name="Oh T.-J."/>
            <person name="Yu Y."/>
            <person name="Kim N.-H."/>
            <person name="Lee O.R."/>
            <person name="Lee T.-H."/>
            <person name="Bashyal P."/>
            <person name="Kim T.-S."/>
            <person name="Lee W.-H."/>
            <person name="Kawkins C."/>
            <person name="Kim C.-K."/>
            <person name="Kim J.S."/>
            <person name="Ahn B.O."/>
            <person name="Rhee S.Y."/>
            <person name="Sohng J.K."/>
        </authorList>
    </citation>
    <scope>NUCLEOTIDE SEQUENCE</scope>
    <source>
        <tissue evidence="1">Leaf</tissue>
    </source>
</reference>
<gene>
    <name evidence="1" type="ORF">G2W53_006116</name>
</gene>
<keyword evidence="2" id="KW-1185">Reference proteome</keyword>
<organism evidence="1 2">
    <name type="scientific">Senna tora</name>
    <dbReference type="NCBI Taxonomy" id="362788"/>
    <lineage>
        <taxon>Eukaryota</taxon>
        <taxon>Viridiplantae</taxon>
        <taxon>Streptophyta</taxon>
        <taxon>Embryophyta</taxon>
        <taxon>Tracheophyta</taxon>
        <taxon>Spermatophyta</taxon>
        <taxon>Magnoliopsida</taxon>
        <taxon>eudicotyledons</taxon>
        <taxon>Gunneridae</taxon>
        <taxon>Pentapetalae</taxon>
        <taxon>rosids</taxon>
        <taxon>fabids</taxon>
        <taxon>Fabales</taxon>
        <taxon>Fabaceae</taxon>
        <taxon>Caesalpinioideae</taxon>
        <taxon>Cassia clade</taxon>
        <taxon>Senna</taxon>
    </lineage>
</organism>
<dbReference type="AlphaFoldDB" id="A0A834X4C1"/>